<name>A0A7R8W7X5_9CRUS</name>
<dbReference type="AlphaFoldDB" id="A0A7R8W7X5"/>
<keyword evidence="5" id="KW-0472">Membrane</keyword>
<dbReference type="InterPro" id="IPR012506">
    <property type="entry name" value="TMEM86B-like"/>
</dbReference>
<gene>
    <name evidence="9" type="ORF">CTOB1V02_LOCUS2444</name>
</gene>
<dbReference type="GO" id="GO:0047408">
    <property type="term" value="F:alkenylglycerophosphocholine hydrolase activity"/>
    <property type="evidence" value="ECO:0007669"/>
    <property type="project" value="UniProtKB-EC"/>
</dbReference>
<evidence type="ECO:0000256" key="5">
    <source>
        <dbReference type="ARBA" id="ARBA00023136"/>
    </source>
</evidence>
<keyword evidence="4" id="KW-1133">Transmembrane helix</keyword>
<dbReference type="OrthoDB" id="2133758at2759"/>
<protein>
    <recommendedName>
        <fullName evidence="6">lysoplasmalogenase</fullName>
        <ecNumber evidence="6">3.3.2.2</ecNumber>
    </recommendedName>
</protein>
<comment type="catalytic activity">
    <reaction evidence="8">
        <text>a 1-O-(1Z-alkenyl)-sn-glycero-3-phosphocholine + H2O = a 2,3-saturated aldehyde + sn-glycerol 3-phosphocholine</text>
        <dbReference type="Rhea" id="RHEA:22544"/>
        <dbReference type="ChEBI" id="CHEBI:15377"/>
        <dbReference type="ChEBI" id="CHEBI:16870"/>
        <dbReference type="ChEBI" id="CHEBI:73359"/>
        <dbReference type="ChEBI" id="CHEBI:77287"/>
        <dbReference type="EC" id="3.3.2.2"/>
    </reaction>
</comment>
<evidence type="ECO:0000313" key="9">
    <source>
        <dbReference type="EMBL" id="CAD7224487.1"/>
    </source>
</evidence>
<evidence type="ECO:0000256" key="7">
    <source>
        <dbReference type="ARBA" id="ARBA00049458"/>
    </source>
</evidence>
<accession>A0A7R8W7X5</accession>
<comment type="subcellular location">
    <subcellularLocation>
        <location evidence="1">Membrane</location>
        <topology evidence="1">Multi-pass membrane protein</topology>
    </subcellularLocation>
</comment>
<evidence type="ECO:0000256" key="1">
    <source>
        <dbReference type="ARBA" id="ARBA00004141"/>
    </source>
</evidence>
<organism evidence="9">
    <name type="scientific">Cyprideis torosa</name>
    <dbReference type="NCBI Taxonomy" id="163714"/>
    <lineage>
        <taxon>Eukaryota</taxon>
        <taxon>Metazoa</taxon>
        <taxon>Ecdysozoa</taxon>
        <taxon>Arthropoda</taxon>
        <taxon>Crustacea</taxon>
        <taxon>Oligostraca</taxon>
        <taxon>Ostracoda</taxon>
        <taxon>Podocopa</taxon>
        <taxon>Podocopida</taxon>
        <taxon>Cytherocopina</taxon>
        <taxon>Cytheroidea</taxon>
        <taxon>Cytherideidae</taxon>
        <taxon>Cyprideis</taxon>
    </lineage>
</organism>
<dbReference type="EC" id="3.3.2.2" evidence="6"/>
<evidence type="ECO:0000256" key="6">
    <source>
        <dbReference type="ARBA" id="ARBA00035673"/>
    </source>
</evidence>
<comment type="catalytic activity">
    <reaction evidence="7">
        <text>a 1-O-(1Z-alkenyl)-sn-glycero-3-phosphoethanolamine + H2O = a 2,3-saturated aldehyde + sn-glycero-3-phosphoethanolamine</text>
        <dbReference type="Rhea" id="RHEA:16905"/>
        <dbReference type="ChEBI" id="CHEBI:15377"/>
        <dbReference type="ChEBI" id="CHEBI:73359"/>
        <dbReference type="ChEBI" id="CHEBI:77288"/>
        <dbReference type="ChEBI" id="CHEBI:143890"/>
        <dbReference type="EC" id="3.3.2.2"/>
    </reaction>
</comment>
<dbReference type="PANTHER" id="PTHR31885:SF6">
    <property type="entry name" value="GH04784P"/>
    <property type="match status" value="1"/>
</dbReference>
<evidence type="ECO:0000256" key="3">
    <source>
        <dbReference type="ARBA" id="ARBA00022692"/>
    </source>
</evidence>
<dbReference type="Pfam" id="PF07947">
    <property type="entry name" value="YhhN"/>
    <property type="match status" value="1"/>
</dbReference>
<proteinExistence type="inferred from homology"/>
<comment type="similarity">
    <text evidence="2">Belongs to the TMEM86 family.</text>
</comment>
<evidence type="ECO:0000256" key="8">
    <source>
        <dbReference type="ARBA" id="ARBA00049560"/>
    </source>
</evidence>
<keyword evidence="3" id="KW-0812">Transmembrane</keyword>
<reference evidence="9" key="1">
    <citation type="submission" date="2020-11" db="EMBL/GenBank/DDBJ databases">
        <authorList>
            <person name="Tran Van P."/>
        </authorList>
    </citation>
    <scope>NUCLEOTIDE SEQUENCE</scope>
</reference>
<sequence length="272" mass="29991">MMKVEGIRNYESPAEVLWKIGPKLVPFLKTTAIYYVVFIPNDEPSTFAVVLKCLPVLSLVFFVLLHGMSLGQEHAYSRRVLFGLAFSMLGDAFLIYEEAFVHGIAAFAIAQIMYISAFGFSPIKPAIGGILGGVASLVYSFVAPFLDGPLAYIIPMYIILLTVMGWRAIARVQFFEELWTWTKLCSCVGGIAFVISDSVLAVNAFLVTVPYHQAIIMTTYYLAQLMIALSVVDSAKLYALEKDRECIAPLNETDKAVEGKMGAEVSDVKKQV</sequence>
<evidence type="ECO:0000256" key="2">
    <source>
        <dbReference type="ARBA" id="ARBA00007375"/>
    </source>
</evidence>
<dbReference type="PANTHER" id="PTHR31885">
    <property type="entry name" value="GH04784P"/>
    <property type="match status" value="1"/>
</dbReference>
<evidence type="ECO:0000256" key="4">
    <source>
        <dbReference type="ARBA" id="ARBA00022989"/>
    </source>
</evidence>
<dbReference type="EMBL" id="OB660379">
    <property type="protein sequence ID" value="CAD7224487.1"/>
    <property type="molecule type" value="Genomic_DNA"/>
</dbReference>
<dbReference type="GO" id="GO:0016020">
    <property type="term" value="C:membrane"/>
    <property type="evidence" value="ECO:0007669"/>
    <property type="project" value="UniProtKB-SubCell"/>
</dbReference>